<feature type="compositionally biased region" description="Gly residues" evidence="4">
    <location>
        <begin position="120"/>
        <end position="130"/>
    </location>
</feature>
<dbReference type="EMBL" id="VCHE01000059">
    <property type="protein sequence ID" value="KAB2573428.1"/>
    <property type="molecule type" value="Genomic_DNA"/>
</dbReference>
<keyword evidence="5" id="KW-0808">Transferase</keyword>
<comment type="similarity">
    <text evidence="1 3">Belongs to the class-III pyridoxal-phosphate-dependent aminotransferase family.</text>
</comment>
<dbReference type="PANTHER" id="PTHR43094">
    <property type="entry name" value="AMINOTRANSFERASE"/>
    <property type="match status" value="1"/>
</dbReference>
<evidence type="ECO:0000313" key="5">
    <source>
        <dbReference type="EMBL" id="KAB2573428.1"/>
    </source>
</evidence>
<accession>A0A5N5D6P3</accession>
<name>A0A5N5D6P3_9PEZI</name>
<organism evidence="5 6">
    <name type="scientific">Lasiodiplodia theobromae</name>
    <dbReference type="NCBI Taxonomy" id="45133"/>
    <lineage>
        <taxon>Eukaryota</taxon>
        <taxon>Fungi</taxon>
        <taxon>Dikarya</taxon>
        <taxon>Ascomycota</taxon>
        <taxon>Pezizomycotina</taxon>
        <taxon>Dothideomycetes</taxon>
        <taxon>Dothideomycetes incertae sedis</taxon>
        <taxon>Botryosphaeriales</taxon>
        <taxon>Botryosphaeriaceae</taxon>
        <taxon>Lasiodiplodia</taxon>
    </lineage>
</organism>
<dbReference type="InterPro" id="IPR015421">
    <property type="entry name" value="PyrdxlP-dep_Trfase_major"/>
</dbReference>
<dbReference type="OrthoDB" id="5419315at2759"/>
<dbReference type="Pfam" id="PF00202">
    <property type="entry name" value="Aminotran_3"/>
    <property type="match status" value="1"/>
</dbReference>
<dbReference type="InterPro" id="IPR015424">
    <property type="entry name" value="PyrdxlP-dep_Trfase"/>
</dbReference>
<feature type="region of interest" description="Disordered" evidence="4">
    <location>
        <begin position="1"/>
        <end position="22"/>
    </location>
</feature>
<dbReference type="Proteomes" id="UP000325902">
    <property type="component" value="Unassembled WGS sequence"/>
</dbReference>
<gene>
    <name evidence="5" type="ORF">DBV05_g7908</name>
</gene>
<dbReference type="PROSITE" id="PS00600">
    <property type="entry name" value="AA_TRANSFER_CLASS_3"/>
    <property type="match status" value="1"/>
</dbReference>
<comment type="caution">
    <text evidence="5">The sequence shown here is derived from an EMBL/GenBank/DDBJ whole genome shotgun (WGS) entry which is preliminary data.</text>
</comment>
<sequence length="491" mass="51943">MPPHHPDAPTPTSCSTRPGAADPALMHTHLRTRPPLVASASGLVLNFPDKGPIIDATGGATAAIIGHGNAEVAAAVAAQMARLSYCHTLAYTNTPAEDLAGHLVDAANAGLGRDDDEGEGGGGGGGGGGKSSRFSRAYLVGSGSEAVESAMKLARQYFWERDGETTQRMHYIARRQSYHGNTLGAMSLTHAPGRTAPYGGIALGNVSHVGPCYAYQYQRAGETDEAYVARLAGELDEEFRRVGGEKVVAFVGETVAGSIAGCVPPVRGYWRALKEVCERYGALLILDEVMCGMGRTGAVFAWQEEGVVPDIVAVGKGLGGGYIPIAAVLAQRRIMEALEQGSGSVVQSYTFQAHAVASAAALAVQRIVKREGLVENSKRMGEVLEKLLVERLGEKRFVGNVRGRGCFYAVEFVKDKKTKESLDPALKFAFKIQAKALDMGVHLYPMSGTVDGKRGDHILLAPAITVDEEMLTKIVGVFEAAYDAAEKEIAI</sequence>
<dbReference type="Gene3D" id="3.40.640.10">
    <property type="entry name" value="Type I PLP-dependent aspartate aminotransferase-like (Major domain)"/>
    <property type="match status" value="1"/>
</dbReference>
<feature type="region of interest" description="Disordered" evidence="4">
    <location>
        <begin position="110"/>
        <end position="130"/>
    </location>
</feature>
<evidence type="ECO:0000256" key="1">
    <source>
        <dbReference type="ARBA" id="ARBA00008954"/>
    </source>
</evidence>
<keyword evidence="2 3" id="KW-0663">Pyridoxal phosphate</keyword>
<dbReference type="GO" id="GO:0005829">
    <property type="term" value="C:cytosol"/>
    <property type="evidence" value="ECO:0007669"/>
    <property type="project" value="TreeGrafter"/>
</dbReference>
<evidence type="ECO:0000256" key="2">
    <source>
        <dbReference type="ARBA" id="ARBA00022898"/>
    </source>
</evidence>
<keyword evidence="5" id="KW-0032">Aminotransferase</keyword>
<evidence type="ECO:0000256" key="4">
    <source>
        <dbReference type="SAM" id="MobiDB-lite"/>
    </source>
</evidence>
<dbReference type="Gene3D" id="3.90.1150.10">
    <property type="entry name" value="Aspartate Aminotransferase, domain 1"/>
    <property type="match status" value="1"/>
</dbReference>
<proteinExistence type="inferred from homology"/>
<dbReference type="GO" id="GO:0008483">
    <property type="term" value="F:transaminase activity"/>
    <property type="evidence" value="ECO:0007669"/>
    <property type="project" value="UniProtKB-KW"/>
</dbReference>
<dbReference type="CDD" id="cd00610">
    <property type="entry name" value="OAT_like"/>
    <property type="match status" value="1"/>
</dbReference>
<protein>
    <submittedName>
        <fullName evidence="5">Putative aminotransferase</fullName>
    </submittedName>
</protein>
<dbReference type="SUPFAM" id="SSF53383">
    <property type="entry name" value="PLP-dependent transferases"/>
    <property type="match status" value="1"/>
</dbReference>
<evidence type="ECO:0000256" key="3">
    <source>
        <dbReference type="RuleBase" id="RU003560"/>
    </source>
</evidence>
<dbReference type="PANTHER" id="PTHR43094:SF1">
    <property type="entry name" value="AMINOTRANSFERASE CLASS-III"/>
    <property type="match status" value="1"/>
</dbReference>
<reference evidence="5 6" key="1">
    <citation type="journal article" date="2019" name="Sci. Rep.">
        <title>A multi-omics analysis of the grapevine pathogen Lasiodiplodia theobromae reveals that temperature affects the expression of virulence- and pathogenicity-related genes.</title>
        <authorList>
            <person name="Felix C."/>
            <person name="Meneses R."/>
            <person name="Goncalves M.F.M."/>
            <person name="Tilleman L."/>
            <person name="Duarte A.S."/>
            <person name="Jorrin-Novo J.V."/>
            <person name="Van de Peer Y."/>
            <person name="Deforce D."/>
            <person name="Van Nieuwerburgh F."/>
            <person name="Esteves A.C."/>
            <person name="Alves A."/>
        </authorList>
    </citation>
    <scope>NUCLEOTIDE SEQUENCE [LARGE SCALE GENOMIC DNA]</scope>
    <source>
        <strain evidence="5 6">LA-SOL3</strain>
    </source>
</reference>
<keyword evidence="6" id="KW-1185">Reference proteome</keyword>
<dbReference type="GO" id="GO:0030170">
    <property type="term" value="F:pyridoxal phosphate binding"/>
    <property type="evidence" value="ECO:0007669"/>
    <property type="project" value="InterPro"/>
</dbReference>
<dbReference type="InterPro" id="IPR015422">
    <property type="entry name" value="PyrdxlP-dep_Trfase_small"/>
</dbReference>
<dbReference type="AlphaFoldDB" id="A0A5N5D6P3"/>
<dbReference type="InterPro" id="IPR005814">
    <property type="entry name" value="Aminotrans_3"/>
</dbReference>
<evidence type="ECO:0000313" key="6">
    <source>
        <dbReference type="Proteomes" id="UP000325902"/>
    </source>
</evidence>
<dbReference type="InterPro" id="IPR049704">
    <property type="entry name" value="Aminotrans_3_PPA_site"/>
</dbReference>